<evidence type="ECO:0000256" key="1">
    <source>
        <dbReference type="ARBA" id="ARBA00022737"/>
    </source>
</evidence>
<proteinExistence type="predicted"/>
<dbReference type="EMBL" id="LSTO01000001">
    <property type="protein sequence ID" value="OWW22698.1"/>
    <property type="molecule type" value="Genomic_DNA"/>
</dbReference>
<reference evidence="3 4" key="1">
    <citation type="submission" date="2016-02" db="EMBL/GenBank/DDBJ databases">
        <authorList>
            <person name="Wen L."/>
            <person name="He K."/>
            <person name="Yang H."/>
        </authorList>
    </citation>
    <scope>NUCLEOTIDE SEQUENCE [LARGE SCALE GENOMIC DNA]</scope>
    <source>
        <strain evidence="3 4">TSA40</strain>
    </source>
</reference>
<dbReference type="InterPro" id="IPR001258">
    <property type="entry name" value="NHL_repeat"/>
</dbReference>
<keyword evidence="1" id="KW-0677">Repeat</keyword>
<dbReference type="CDD" id="cd14962">
    <property type="entry name" value="NHL_like_6"/>
    <property type="match status" value="1"/>
</dbReference>
<dbReference type="AlphaFoldDB" id="A0A254TSI9"/>
<dbReference type="PANTHER" id="PTHR24104">
    <property type="entry name" value="E3 UBIQUITIN-PROTEIN LIGASE NHLRC1-RELATED"/>
    <property type="match status" value="1"/>
</dbReference>
<dbReference type="OrthoDB" id="9774579at2"/>
<dbReference type="PROSITE" id="PS51257">
    <property type="entry name" value="PROKAR_LIPOPROTEIN"/>
    <property type="match status" value="1"/>
</dbReference>
<evidence type="ECO:0000256" key="2">
    <source>
        <dbReference type="PROSITE-ProRule" id="PRU00504"/>
    </source>
</evidence>
<dbReference type="InterPro" id="IPR050952">
    <property type="entry name" value="TRIM-NHL_E3_ligases"/>
</dbReference>
<evidence type="ECO:0000313" key="3">
    <source>
        <dbReference type="EMBL" id="OWW22698.1"/>
    </source>
</evidence>
<organism evidence="3 4">
    <name type="scientific">Noviherbaspirillum denitrificans</name>
    <dbReference type="NCBI Taxonomy" id="1968433"/>
    <lineage>
        <taxon>Bacteria</taxon>
        <taxon>Pseudomonadati</taxon>
        <taxon>Pseudomonadota</taxon>
        <taxon>Betaproteobacteria</taxon>
        <taxon>Burkholderiales</taxon>
        <taxon>Oxalobacteraceae</taxon>
        <taxon>Noviherbaspirillum</taxon>
    </lineage>
</organism>
<name>A0A254TSI9_9BURK</name>
<gene>
    <name evidence="3" type="ORF">AYR66_27555</name>
</gene>
<dbReference type="PANTHER" id="PTHR24104:SF25">
    <property type="entry name" value="PROTEIN LIN-41"/>
    <property type="match status" value="1"/>
</dbReference>
<evidence type="ECO:0000313" key="4">
    <source>
        <dbReference type="Proteomes" id="UP000197535"/>
    </source>
</evidence>
<sequence length="374" mass="40098">MSIKSLVSRKGLLTAVQVVVVLMVAACGAPVKRGDAQLPVFPPPPDEPRFIYERTIYSTADVSKEEKNADLKRILTGSTESGDGMAKPYGVAVYHGRVFVTDSGGRSVIAFDIPSQKTFKLGDTGDGTLNMPLGIDTDGEGNVYVVDGSAKLVQMYDKDGKFIKTLAANSRLSRPSGIAVDAEGKRMYVVDTGAVTNEKHRIMVFDIPNNKHLFDIGKRGSADGEFNLPRDVTIGTDGLLYVVDGGNFRVQVFKPDGTFVRVFGSIGRQGGQFSRPKEAAIDPDGNIYVVDAAFGNFQIFNTEGQLLLAVGGRSENDAPAKYMLPSGIAVDGDGRVYMVDQYFRKLEVYRPAKLAADAGFTTKKGAAAKSASGN</sequence>
<dbReference type="RefSeq" id="WP_088709512.1">
    <property type="nucleotide sequence ID" value="NZ_LSTO01000001.1"/>
</dbReference>
<dbReference type="SUPFAM" id="SSF101898">
    <property type="entry name" value="NHL repeat"/>
    <property type="match status" value="1"/>
</dbReference>
<dbReference type="Pfam" id="PF01436">
    <property type="entry name" value="NHL"/>
    <property type="match status" value="1"/>
</dbReference>
<dbReference type="InterPro" id="IPR011042">
    <property type="entry name" value="6-blade_b-propeller_TolB-like"/>
</dbReference>
<accession>A0A254TSI9</accession>
<protein>
    <recommendedName>
        <fullName evidence="5">6-bladed beta-propeller</fullName>
    </recommendedName>
</protein>
<dbReference type="Gene3D" id="2.120.10.30">
    <property type="entry name" value="TolB, C-terminal domain"/>
    <property type="match status" value="2"/>
</dbReference>
<keyword evidence="4" id="KW-1185">Reference proteome</keyword>
<comment type="caution">
    <text evidence="3">The sequence shown here is derived from an EMBL/GenBank/DDBJ whole genome shotgun (WGS) entry which is preliminary data.</text>
</comment>
<feature type="repeat" description="NHL" evidence="2">
    <location>
        <begin position="213"/>
        <end position="256"/>
    </location>
</feature>
<dbReference type="GO" id="GO:0008270">
    <property type="term" value="F:zinc ion binding"/>
    <property type="evidence" value="ECO:0007669"/>
    <property type="project" value="UniProtKB-KW"/>
</dbReference>
<dbReference type="PROSITE" id="PS51125">
    <property type="entry name" value="NHL"/>
    <property type="match status" value="2"/>
</dbReference>
<dbReference type="Proteomes" id="UP000197535">
    <property type="component" value="Unassembled WGS sequence"/>
</dbReference>
<evidence type="ECO:0008006" key="5">
    <source>
        <dbReference type="Google" id="ProtNLM"/>
    </source>
</evidence>
<feature type="repeat" description="NHL" evidence="2">
    <location>
        <begin position="260"/>
        <end position="303"/>
    </location>
</feature>